<dbReference type="RefSeq" id="WP_377916854.1">
    <property type="nucleotide sequence ID" value="NZ_JBHSKS010000014.1"/>
</dbReference>
<dbReference type="Proteomes" id="UP001596163">
    <property type="component" value="Unassembled WGS sequence"/>
</dbReference>
<dbReference type="Gene3D" id="2.60.40.10">
    <property type="entry name" value="Immunoglobulins"/>
    <property type="match status" value="1"/>
</dbReference>
<gene>
    <name evidence="2" type="ORF">ACFPIK_15450</name>
</gene>
<reference evidence="3" key="1">
    <citation type="journal article" date="2019" name="Int. J. Syst. Evol. Microbiol.">
        <title>The Global Catalogue of Microorganisms (GCM) 10K type strain sequencing project: providing services to taxonomists for standard genome sequencing and annotation.</title>
        <authorList>
            <consortium name="The Broad Institute Genomics Platform"/>
            <consortium name="The Broad Institute Genome Sequencing Center for Infectious Disease"/>
            <person name="Wu L."/>
            <person name="Ma J."/>
        </authorList>
    </citation>
    <scope>NUCLEOTIDE SEQUENCE [LARGE SCALE GENOMIC DNA]</scope>
    <source>
        <strain evidence="3">CGMCC 1.7030</strain>
    </source>
</reference>
<protein>
    <submittedName>
        <fullName evidence="2">Uncharacterized protein</fullName>
    </submittedName>
</protein>
<keyword evidence="3" id="KW-1185">Reference proteome</keyword>
<sequence length="272" mass="30084">MKNRFLIPFLFLFPLGSFAQVSLSPTSVFTDANGIGTLYVTNASDKAQEVNISFLFGYLGNDSLGNQKMIYQDSVKELQSGLGDRIRTFPKSFILAAGQQQTVRFQVRPDKNKPSGVYFTRVKISSNEQTSDVEDLATEVISTKLNLKFEQIIAAFYKSGNVFTGLEFNNLVGSRNENSILINSEFKVTGNSPYLGSVQAEVKDSSGKIVATHQQTLALYFEGKRNFTIPLPEEVASGTYQVQLVFKTERSDIPTADLVQAAPILKTFTVEL</sequence>
<feature type="chain" id="PRO_5047185803" evidence="1">
    <location>
        <begin position="20"/>
        <end position="272"/>
    </location>
</feature>
<organism evidence="2 3">
    <name type="scientific">Algoriphagus aquatilis</name>
    <dbReference type="NCBI Taxonomy" id="490186"/>
    <lineage>
        <taxon>Bacteria</taxon>
        <taxon>Pseudomonadati</taxon>
        <taxon>Bacteroidota</taxon>
        <taxon>Cytophagia</taxon>
        <taxon>Cytophagales</taxon>
        <taxon>Cyclobacteriaceae</taxon>
        <taxon>Algoriphagus</taxon>
    </lineage>
</organism>
<evidence type="ECO:0000313" key="3">
    <source>
        <dbReference type="Proteomes" id="UP001596163"/>
    </source>
</evidence>
<name>A0ABW0C0F0_9BACT</name>
<dbReference type="EMBL" id="JBHSKS010000014">
    <property type="protein sequence ID" value="MFC5193166.1"/>
    <property type="molecule type" value="Genomic_DNA"/>
</dbReference>
<keyword evidence="1" id="KW-0732">Signal</keyword>
<dbReference type="InterPro" id="IPR013783">
    <property type="entry name" value="Ig-like_fold"/>
</dbReference>
<feature type="signal peptide" evidence="1">
    <location>
        <begin position="1"/>
        <end position="19"/>
    </location>
</feature>
<evidence type="ECO:0000313" key="2">
    <source>
        <dbReference type="EMBL" id="MFC5193166.1"/>
    </source>
</evidence>
<proteinExistence type="predicted"/>
<accession>A0ABW0C0F0</accession>
<evidence type="ECO:0000256" key="1">
    <source>
        <dbReference type="SAM" id="SignalP"/>
    </source>
</evidence>
<comment type="caution">
    <text evidence="2">The sequence shown here is derived from an EMBL/GenBank/DDBJ whole genome shotgun (WGS) entry which is preliminary data.</text>
</comment>